<evidence type="ECO:0000313" key="1">
    <source>
        <dbReference type="EMBL" id="MDR7074737.1"/>
    </source>
</evidence>
<organism evidence="1 2">
    <name type="scientific">Fictibacillus barbaricus</name>
    <dbReference type="NCBI Taxonomy" id="182136"/>
    <lineage>
        <taxon>Bacteria</taxon>
        <taxon>Bacillati</taxon>
        <taxon>Bacillota</taxon>
        <taxon>Bacilli</taxon>
        <taxon>Bacillales</taxon>
        <taxon>Fictibacillaceae</taxon>
        <taxon>Fictibacillus</taxon>
    </lineage>
</organism>
<dbReference type="Proteomes" id="UP001258181">
    <property type="component" value="Unassembled WGS sequence"/>
</dbReference>
<gene>
    <name evidence="1" type="ORF">J2X07_003734</name>
</gene>
<comment type="caution">
    <text evidence="1">The sequence shown here is derived from an EMBL/GenBank/DDBJ whole genome shotgun (WGS) entry which is preliminary data.</text>
</comment>
<sequence length="57" mass="6899">MGNLIKFPSINRKYYKKESSLDLLKKLSDERIQQREKFENKILPILKKYKIKPSKQC</sequence>
<keyword evidence="2" id="KW-1185">Reference proteome</keyword>
<protein>
    <submittedName>
        <fullName evidence="1">Uncharacterized protein</fullName>
    </submittedName>
</protein>
<proteinExistence type="predicted"/>
<reference evidence="1 2" key="1">
    <citation type="submission" date="2023-07" db="EMBL/GenBank/DDBJ databases">
        <title>Sorghum-associated microbial communities from plants grown in Nebraska, USA.</title>
        <authorList>
            <person name="Schachtman D."/>
        </authorList>
    </citation>
    <scope>NUCLEOTIDE SEQUENCE [LARGE SCALE GENOMIC DNA]</scope>
    <source>
        <strain evidence="1 2">BE211</strain>
    </source>
</reference>
<evidence type="ECO:0000313" key="2">
    <source>
        <dbReference type="Proteomes" id="UP001258181"/>
    </source>
</evidence>
<name>A0ABU1U5K3_9BACL</name>
<dbReference type="RefSeq" id="WP_310262178.1">
    <property type="nucleotide sequence ID" value="NZ_JAVDWA010000010.1"/>
</dbReference>
<accession>A0ABU1U5K3</accession>
<dbReference type="EMBL" id="JAVDWA010000010">
    <property type="protein sequence ID" value="MDR7074737.1"/>
    <property type="molecule type" value="Genomic_DNA"/>
</dbReference>